<accession>A0A1B9IEY7</accession>
<feature type="region of interest" description="Disordered" evidence="1">
    <location>
        <begin position="240"/>
        <end position="279"/>
    </location>
</feature>
<name>A0A1B9IEY7_9TREE</name>
<feature type="compositionally biased region" description="Polar residues" evidence="1">
    <location>
        <begin position="164"/>
        <end position="196"/>
    </location>
</feature>
<feature type="compositionally biased region" description="Polar residues" evidence="1">
    <location>
        <begin position="758"/>
        <end position="774"/>
    </location>
</feature>
<feature type="region of interest" description="Disordered" evidence="1">
    <location>
        <begin position="298"/>
        <end position="429"/>
    </location>
</feature>
<feature type="region of interest" description="Disordered" evidence="1">
    <location>
        <begin position="162"/>
        <end position="212"/>
    </location>
</feature>
<gene>
    <name evidence="2" type="ORF">L486_08396</name>
</gene>
<feature type="compositionally biased region" description="Low complexity" evidence="1">
    <location>
        <begin position="360"/>
        <end position="371"/>
    </location>
</feature>
<protein>
    <submittedName>
        <fullName evidence="2">Uncharacterized protein</fullName>
    </submittedName>
</protein>
<reference evidence="2 3" key="1">
    <citation type="submission" date="2013-07" db="EMBL/GenBank/DDBJ databases">
        <title>The Genome Sequence of Kwoniella mangroviensis CBS10435.</title>
        <authorList>
            <consortium name="The Broad Institute Genome Sequencing Platform"/>
            <person name="Cuomo C."/>
            <person name="Litvintseva A."/>
            <person name="Chen Y."/>
            <person name="Heitman J."/>
            <person name="Sun S."/>
            <person name="Springer D."/>
            <person name="Dromer F."/>
            <person name="Young S.K."/>
            <person name="Zeng Q."/>
            <person name="Gargeya S."/>
            <person name="Fitzgerald M."/>
            <person name="Abouelleil A."/>
            <person name="Alvarado L."/>
            <person name="Berlin A.M."/>
            <person name="Chapman S.B."/>
            <person name="Dewar J."/>
            <person name="Goldberg J."/>
            <person name="Griggs A."/>
            <person name="Gujja S."/>
            <person name="Hansen M."/>
            <person name="Howarth C."/>
            <person name="Imamovic A."/>
            <person name="Larimer J."/>
            <person name="McCowan C."/>
            <person name="Murphy C."/>
            <person name="Pearson M."/>
            <person name="Priest M."/>
            <person name="Roberts A."/>
            <person name="Saif S."/>
            <person name="Shea T."/>
            <person name="Sykes S."/>
            <person name="Wortman J."/>
            <person name="Nusbaum C."/>
            <person name="Birren B."/>
        </authorList>
    </citation>
    <scope>NUCLEOTIDE SEQUENCE [LARGE SCALE GENOMIC DNA]</scope>
    <source>
        <strain evidence="2 3">CBS 10435</strain>
    </source>
</reference>
<feature type="region of interest" description="Disordered" evidence="1">
    <location>
        <begin position="827"/>
        <end position="955"/>
    </location>
</feature>
<feature type="compositionally biased region" description="Polar residues" evidence="1">
    <location>
        <begin position="653"/>
        <end position="662"/>
    </location>
</feature>
<feature type="region of interest" description="Disordered" evidence="1">
    <location>
        <begin position="979"/>
        <end position="1101"/>
    </location>
</feature>
<feature type="compositionally biased region" description="Basic and acidic residues" evidence="1">
    <location>
        <begin position="1024"/>
        <end position="1037"/>
    </location>
</feature>
<evidence type="ECO:0000313" key="3">
    <source>
        <dbReference type="Proteomes" id="UP000092583"/>
    </source>
</evidence>
<keyword evidence="3" id="KW-1185">Reference proteome</keyword>
<feature type="compositionally biased region" description="Low complexity" evidence="1">
    <location>
        <begin position="663"/>
        <end position="691"/>
    </location>
</feature>
<feature type="compositionally biased region" description="Polar residues" evidence="1">
    <location>
        <begin position="42"/>
        <end position="56"/>
    </location>
</feature>
<feature type="compositionally biased region" description="Polar residues" evidence="1">
    <location>
        <begin position="831"/>
        <end position="840"/>
    </location>
</feature>
<feature type="region of interest" description="Disordered" evidence="1">
    <location>
        <begin position="76"/>
        <end position="150"/>
    </location>
</feature>
<feature type="compositionally biased region" description="Basic and acidic residues" evidence="1">
    <location>
        <begin position="319"/>
        <end position="329"/>
    </location>
</feature>
<evidence type="ECO:0000313" key="2">
    <source>
        <dbReference type="EMBL" id="OCF54199.1"/>
    </source>
</evidence>
<feature type="compositionally biased region" description="Polar residues" evidence="1">
    <location>
        <begin position="878"/>
        <end position="897"/>
    </location>
</feature>
<dbReference type="STRING" id="1331196.A0A1B9IEY7"/>
<dbReference type="Proteomes" id="UP000092583">
    <property type="component" value="Unassembled WGS sequence"/>
</dbReference>
<feature type="region of interest" description="Disordered" evidence="1">
    <location>
        <begin position="653"/>
        <end position="774"/>
    </location>
</feature>
<feature type="compositionally biased region" description="Low complexity" evidence="1">
    <location>
        <begin position="1083"/>
        <end position="1097"/>
    </location>
</feature>
<feature type="region of interest" description="Disordered" evidence="1">
    <location>
        <begin position="1"/>
        <end position="56"/>
    </location>
</feature>
<feature type="compositionally biased region" description="Polar residues" evidence="1">
    <location>
        <begin position="937"/>
        <end position="955"/>
    </location>
</feature>
<dbReference type="AlphaFoldDB" id="A0A1B9IEY7"/>
<feature type="region of interest" description="Disordered" evidence="1">
    <location>
        <begin position="1116"/>
        <end position="1143"/>
    </location>
</feature>
<reference evidence="3" key="2">
    <citation type="submission" date="2013-12" db="EMBL/GenBank/DDBJ databases">
        <title>Evolution of pathogenesis and genome organization in the Tremellales.</title>
        <authorList>
            <person name="Cuomo C."/>
            <person name="Litvintseva A."/>
            <person name="Heitman J."/>
            <person name="Chen Y."/>
            <person name="Sun S."/>
            <person name="Springer D."/>
            <person name="Dromer F."/>
            <person name="Young S."/>
            <person name="Zeng Q."/>
            <person name="Chapman S."/>
            <person name="Gujja S."/>
            <person name="Saif S."/>
            <person name="Birren B."/>
        </authorList>
    </citation>
    <scope>NUCLEOTIDE SEQUENCE [LARGE SCALE GENOMIC DNA]</scope>
    <source>
        <strain evidence="3">CBS 10435</strain>
    </source>
</reference>
<feature type="compositionally biased region" description="Polar residues" evidence="1">
    <location>
        <begin position="89"/>
        <end position="103"/>
    </location>
</feature>
<feature type="region of interest" description="Disordered" evidence="1">
    <location>
        <begin position="584"/>
        <end position="614"/>
    </location>
</feature>
<organism evidence="2 3">
    <name type="scientific">Kwoniella mangroviensis CBS 10435</name>
    <dbReference type="NCBI Taxonomy" id="1331196"/>
    <lineage>
        <taxon>Eukaryota</taxon>
        <taxon>Fungi</taxon>
        <taxon>Dikarya</taxon>
        <taxon>Basidiomycota</taxon>
        <taxon>Agaricomycotina</taxon>
        <taxon>Tremellomycetes</taxon>
        <taxon>Tremellales</taxon>
        <taxon>Cryptococcaceae</taxon>
        <taxon>Kwoniella</taxon>
    </lineage>
</organism>
<sequence>MERQPSVLNKLRSRHTYDSIPNNGGDEWYIPYSPNSRPDLPSRQSGIGLSPISPTKPSTNYSMFSNVFSTTSNAIAGPSTSKPFPVRPATTTPLDTYDNNPSSGIARLLPSSRKQGALYKSPSYNSISDLNNKPERIPSSSSVPTGLQAPNILFSPLNRELRAGSSSYNPQQKSYPPSSFNRNPIQRSQPINGMTNHRQRAVSAPKPRKNNPYEYKAENKRWAVPTMCDMFLLPRPTLLPHEITPPTTPEDENEKRLSVGSMNSTSTTNNNEAVLEKGRFRDEEREEWANLVKRRGRSLSLGSTAPPPGAPIIGNARARSKERSIDGSSRRSRSHSLIRALTPSTSLRKRSASFGSRFTNPNPNSASSSNPHSRKSSVTRRESSRKNSGRNTSFLNLDGLGTTHTARPSHVTSKDHGHSSKQRFSAPRYSSDDYMYISHNNRKRSTSMPYSTNSALTRSDPLLANFATASVESRYPITAAIPSGRSLQFKQPSVADKGDKGGVVIISKGASRRTPFSAKYEREGTFRPPAPLNLSKPLPDIPQDDISPILPESGPFISLTDEIGVAISPDIVGVDREVIVIDNEDMSEPKTAPLPKTTDPLSPKTFTAKSRLSDGGSATARAFLAKQQQRARTKRAFQSPSKGPVVHRIIRDSTTASQTGHLSTSASTPTTASTSISSVLSPSSSTTSIKSDGPRRKTALEEAIGRSRASSVGMLEQQQAKYSPTRMALMENRPNTSESNKKKFGTTSVPRPPRVAVQSPTQKDQHQRFSSPDLSYSISPAALDYPISTVPSPRTKSGPSFLDVRPNIVHGESNVSKVTIYTDASEGWSRAGTSVRSTPISDRKDRLSEANSEDSPGQTPDDRDFQGLFFRTPADRNGSFSNTPIPGQYAPSSTNHLSLPRAIPEGPVPVGLGYDMDPTPHSTIVLEDDQPRRPSDGSESTAEIATPNMSGQSQQPYMGYLDQLETNDNAMNTSRVQQSLMAPWNNRRPVTPDSPDLRSDDGDEEERDERSQDTHETAIPILSEGHEFPFPRSHDTIRNLAQAQAQAQEVGEEESATQRTPDGKRRPSRPHAPLSPGTFGIITTSTSTSSTSPSSASKHINFAPSSFQNYSLAPHRQDFTAGGLSPIPGSVRDSSTSPVLGHDHRNSAAVSFFDEFPTPPGDSHSH</sequence>
<dbReference type="OrthoDB" id="2563793at2759"/>
<feature type="compositionally biased region" description="Polar residues" evidence="1">
    <location>
        <begin position="122"/>
        <end position="131"/>
    </location>
</feature>
<feature type="compositionally biased region" description="Low complexity" evidence="1">
    <location>
        <begin position="261"/>
        <end position="271"/>
    </location>
</feature>
<dbReference type="EMBL" id="KI669471">
    <property type="protein sequence ID" value="OCF54199.1"/>
    <property type="molecule type" value="Genomic_DNA"/>
</dbReference>
<evidence type="ECO:0000256" key="1">
    <source>
        <dbReference type="SAM" id="MobiDB-lite"/>
    </source>
</evidence>
<proteinExistence type="predicted"/>
<feature type="compositionally biased region" description="Basic and acidic residues" evidence="1">
    <location>
        <begin position="692"/>
        <end position="705"/>
    </location>
</feature>
<feature type="compositionally biased region" description="Polar residues" evidence="1">
    <location>
        <begin position="849"/>
        <end position="858"/>
    </location>
</feature>